<feature type="compositionally biased region" description="Polar residues" evidence="1">
    <location>
        <begin position="1"/>
        <end position="11"/>
    </location>
</feature>
<evidence type="ECO:0000313" key="2">
    <source>
        <dbReference type="EMBL" id="GFS09905.1"/>
    </source>
</evidence>
<keyword evidence="3" id="KW-1185">Reference proteome</keyword>
<evidence type="ECO:0000256" key="1">
    <source>
        <dbReference type="SAM" id="MobiDB-lite"/>
    </source>
</evidence>
<evidence type="ECO:0000313" key="3">
    <source>
        <dbReference type="Proteomes" id="UP000762676"/>
    </source>
</evidence>
<proteinExistence type="predicted"/>
<dbReference type="Proteomes" id="UP000762676">
    <property type="component" value="Unassembled WGS sequence"/>
</dbReference>
<organism evidence="2 3">
    <name type="scientific">Elysia marginata</name>
    <dbReference type="NCBI Taxonomy" id="1093978"/>
    <lineage>
        <taxon>Eukaryota</taxon>
        <taxon>Metazoa</taxon>
        <taxon>Spiralia</taxon>
        <taxon>Lophotrochozoa</taxon>
        <taxon>Mollusca</taxon>
        <taxon>Gastropoda</taxon>
        <taxon>Heterobranchia</taxon>
        <taxon>Euthyneura</taxon>
        <taxon>Panpulmonata</taxon>
        <taxon>Sacoglossa</taxon>
        <taxon>Placobranchoidea</taxon>
        <taxon>Plakobranchidae</taxon>
        <taxon>Elysia</taxon>
    </lineage>
</organism>
<dbReference type="AlphaFoldDB" id="A0AAV4IK02"/>
<protein>
    <submittedName>
        <fullName evidence="2">Tigger transposable element-derived protein 6</fullName>
    </submittedName>
</protein>
<comment type="caution">
    <text evidence="2">The sequence shown here is derived from an EMBL/GenBank/DDBJ whole genome shotgun (WGS) entry which is preliminary data.</text>
</comment>
<name>A0AAV4IK02_9GAST</name>
<dbReference type="EMBL" id="BMAT01006312">
    <property type="protein sequence ID" value="GFS09905.1"/>
    <property type="molecule type" value="Genomic_DNA"/>
</dbReference>
<reference evidence="2 3" key="1">
    <citation type="journal article" date="2021" name="Elife">
        <title>Chloroplast acquisition without the gene transfer in kleptoplastic sea slugs, Plakobranchus ocellatus.</title>
        <authorList>
            <person name="Maeda T."/>
            <person name="Takahashi S."/>
            <person name="Yoshida T."/>
            <person name="Shimamura S."/>
            <person name="Takaki Y."/>
            <person name="Nagai Y."/>
            <person name="Toyoda A."/>
            <person name="Suzuki Y."/>
            <person name="Arimoto A."/>
            <person name="Ishii H."/>
            <person name="Satoh N."/>
            <person name="Nishiyama T."/>
            <person name="Hasebe M."/>
            <person name="Maruyama T."/>
            <person name="Minagawa J."/>
            <person name="Obokata J."/>
            <person name="Shigenobu S."/>
        </authorList>
    </citation>
    <scope>NUCLEOTIDE SEQUENCE [LARGE SCALE GENOMIC DNA]</scope>
</reference>
<gene>
    <name evidence="2" type="ORF">ElyMa_003048000</name>
</gene>
<sequence>MTLSDQINGRVSGTKPGCRPVMTDEMEGRFSSKLVEVADQGFGLSKRLVMQRAAEFCRKAKVDHPFKDGPAGESWYRGHMRRQPELGHRTPSKLCANREKAMARVVEKWWPATFVTLVPLQTGSRQSKFGIWTRADSTLNTTR</sequence>
<feature type="region of interest" description="Disordered" evidence="1">
    <location>
        <begin position="1"/>
        <end position="22"/>
    </location>
</feature>
<accession>A0AAV4IK02</accession>